<evidence type="ECO:0000313" key="4">
    <source>
        <dbReference type="Proteomes" id="UP000252172"/>
    </source>
</evidence>
<dbReference type="InterPro" id="IPR003961">
    <property type="entry name" value="FN3_dom"/>
</dbReference>
<organism evidence="3 4">
    <name type="scientific">Chryseobacterium lacus</name>
    <dbReference type="NCBI Taxonomy" id="2058346"/>
    <lineage>
        <taxon>Bacteria</taxon>
        <taxon>Pseudomonadati</taxon>
        <taxon>Bacteroidota</taxon>
        <taxon>Flavobacteriia</taxon>
        <taxon>Flavobacteriales</taxon>
        <taxon>Weeksellaceae</taxon>
        <taxon>Chryseobacterium group</taxon>
        <taxon>Chryseobacterium</taxon>
    </lineage>
</organism>
<comment type="caution">
    <text evidence="3">The sequence shown here is derived from an EMBL/GenBank/DDBJ whole genome shotgun (WGS) entry which is preliminary data.</text>
</comment>
<dbReference type="Gene3D" id="2.60.40.10">
    <property type="entry name" value="Immunoglobulins"/>
    <property type="match status" value="1"/>
</dbReference>
<dbReference type="Gene3D" id="2.120.10.30">
    <property type="entry name" value="TolB, C-terminal domain"/>
    <property type="match status" value="1"/>
</dbReference>
<dbReference type="InterPro" id="IPR011042">
    <property type="entry name" value="6-blade_b-propeller_TolB-like"/>
</dbReference>
<gene>
    <name evidence="3" type="ORF">DQ356_00600</name>
</gene>
<dbReference type="Pfam" id="PF13715">
    <property type="entry name" value="CarbopepD_reg_2"/>
    <property type="match status" value="1"/>
</dbReference>
<dbReference type="RefSeq" id="WP_114302801.1">
    <property type="nucleotide sequence ID" value="NZ_QPIE01000001.1"/>
</dbReference>
<dbReference type="SUPFAM" id="SSF82171">
    <property type="entry name" value="DPP6 N-terminal domain-like"/>
    <property type="match status" value="1"/>
</dbReference>
<dbReference type="Gene3D" id="2.60.40.1120">
    <property type="entry name" value="Carboxypeptidase-like, regulatory domain"/>
    <property type="match status" value="1"/>
</dbReference>
<dbReference type="PROSITE" id="PS51257">
    <property type="entry name" value="PROKAR_LIPOPROTEIN"/>
    <property type="match status" value="1"/>
</dbReference>
<feature type="domain" description="Fibronectin type-III" evidence="2">
    <location>
        <begin position="117"/>
        <end position="214"/>
    </location>
</feature>
<keyword evidence="1" id="KW-0732">Signal</keyword>
<feature type="signal peptide" evidence="1">
    <location>
        <begin position="1"/>
        <end position="21"/>
    </location>
</feature>
<protein>
    <recommendedName>
        <fullName evidence="2">Fibronectin type-III domain-containing protein</fullName>
    </recommendedName>
</protein>
<feature type="chain" id="PRO_5016661459" description="Fibronectin type-III domain-containing protein" evidence="1">
    <location>
        <begin position="22"/>
        <end position="500"/>
    </location>
</feature>
<dbReference type="CDD" id="cd00063">
    <property type="entry name" value="FN3"/>
    <property type="match status" value="1"/>
</dbReference>
<keyword evidence="4" id="KW-1185">Reference proteome</keyword>
<dbReference type="GO" id="GO:0030246">
    <property type="term" value="F:carbohydrate binding"/>
    <property type="evidence" value="ECO:0007669"/>
    <property type="project" value="InterPro"/>
</dbReference>
<dbReference type="PROSITE" id="PS50853">
    <property type="entry name" value="FN3"/>
    <property type="match status" value="1"/>
</dbReference>
<sequence length="500" mass="55471">MKNIICILSLLFLFFTVSSCAEDLVEHTEQGVLKGKVVKKGSNEPVANVKISTAPSTQTLFTDKDGMFVIKDIPTGNYSVKAELNGFLTSYEAVTIQTGQEVSVIIELSDDQSLNSPPSAPELLSPIDNALDQPLSVQLSWNSTDPDKSDSLTYKLIVKNNVNTDIITINDISDKFYTLDNLSYGTSYFWQVAVSDGIHPEVFSSVFKFTTTATPSNRYHYVKKQNGNFYIVSSDLQGNSFNLTQPTHNSWRPRKNNNANRIAFLRTEGSGSHIYTVKPDGSDLFKVTTTPVAGFHNSELDFSWNTDGSKLIYTHFDKLYQINKDGTGLQLLYTTPDGSFISECDWSYNSAHIALKTNDVNGYNIRIFVIDLLGNTVENVFTAATGAAGGLNFSIDGQKLLYTYDVSGHLDTSYRQLDSRLFLYNFQTNSSVDISVESSKPQGTNDLDPRFSPDNSQIILMNTSNDNISARNIVFINMNSSGTNFLRVPAFNNGEMPDFE</sequence>
<dbReference type="AlphaFoldDB" id="A0A368N4D6"/>
<dbReference type="OrthoDB" id="9815657at2"/>
<dbReference type="Proteomes" id="UP000252172">
    <property type="component" value="Unassembled WGS sequence"/>
</dbReference>
<evidence type="ECO:0000256" key="1">
    <source>
        <dbReference type="SAM" id="SignalP"/>
    </source>
</evidence>
<name>A0A368N4D6_9FLAO</name>
<evidence type="ECO:0000259" key="2">
    <source>
        <dbReference type="PROSITE" id="PS50853"/>
    </source>
</evidence>
<dbReference type="EMBL" id="QPIE01000001">
    <property type="protein sequence ID" value="RCU45030.1"/>
    <property type="molecule type" value="Genomic_DNA"/>
</dbReference>
<dbReference type="InterPro" id="IPR036116">
    <property type="entry name" value="FN3_sf"/>
</dbReference>
<proteinExistence type="predicted"/>
<dbReference type="SUPFAM" id="SSF49265">
    <property type="entry name" value="Fibronectin type III"/>
    <property type="match status" value="1"/>
</dbReference>
<evidence type="ECO:0000313" key="3">
    <source>
        <dbReference type="EMBL" id="RCU45030.1"/>
    </source>
</evidence>
<accession>A0A368N4D6</accession>
<reference evidence="3 4" key="1">
    <citation type="submission" date="2018-07" db="EMBL/GenBank/DDBJ databases">
        <title>Chryseobacterium lacus sp. nov., isolated from lake water.</title>
        <authorList>
            <person name="Li C.-M."/>
        </authorList>
    </citation>
    <scope>NUCLEOTIDE SEQUENCE [LARGE SCALE GENOMIC DNA]</scope>
    <source>
        <strain evidence="3 4">YLOS41</strain>
    </source>
</reference>
<dbReference type="SUPFAM" id="SSF49452">
    <property type="entry name" value="Starch-binding domain-like"/>
    <property type="match status" value="1"/>
</dbReference>
<dbReference type="InterPro" id="IPR013784">
    <property type="entry name" value="Carb-bd-like_fold"/>
</dbReference>
<dbReference type="InterPro" id="IPR013783">
    <property type="entry name" value="Ig-like_fold"/>
</dbReference>